<dbReference type="AlphaFoldDB" id="A0A1I4SMP4"/>
<dbReference type="Proteomes" id="UP000182961">
    <property type="component" value="Unassembled WGS sequence"/>
</dbReference>
<feature type="compositionally biased region" description="Basic residues" evidence="1">
    <location>
        <begin position="37"/>
        <end position="47"/>
    </location>
</feature>
<dbReference type="EMBL" id="FOUT01000001">
    <property type="protein sequence ID" value="SFM65724.1"/>
    <property type="molecule type" value="Genomic_DNA"/>
</dbReference>
<gene>
    <name evidence="2" type="ORF">SAMN05444143_101899</name>
</gene>
<sequence>MNNKVLKIAILGILVCFIFGLQGCTVHHVHPTKVVKVKKIPPGHAKKMSGERSAKNHAHKH</sequence>
<reference evidence="3" key="1">
    <citation type="submission" date="2016-10" db="EMBL/GenBank/DDBJ databases">
        <authorList>
            <person name="Varghese N."/>
            <person name="Submissions S."/>
        </authorList>
    </citation>
    <scope>NUCLEOTIDE SEQUENCE [LARGE SCALE GENOMIC DNA]</scope>
    <source>
        <strain evidence="3">DSM 4002</strain>
    </source>
</reference>
<proteinExistence type="predicted"/>
<accession>A0A1I4SMP4</accession>
<dbReference type="RefSeq" id="WP_024982443.1">
    <property type="nucleotide sequence ID" value="NZ_CBCRUM010000007.1"/>
</dbReference>
<keyword evidence="3" id="KW-1185">Reference proteome</keyword>
<name>A0A1I4SMP4_9FLAO</name>
<evidence type="ECO:0000313" key="2">
    <source>
        <dbReference type="EMBL" id="SFM65724.1"/>
    </source>
</evidence>
<protein>
    <recommendedName>
        <fullName evidence="4">Quinol oxidase subunit 4</fullName>
    </recommendedName>
</protein>
<dbReference type="PROSITE" id="PS51257">
    <property type="entry name" value="PROKAR_LIPOPROTEIN"/>
    <property type="match status" value="1"/>
</dbReference>
<evidence type="ECO:0000313" key="3">
    <source>
        <dbReference type="Proteomes" id="UP000182961"/>
    </source>
</evidence>
<feature type="region of interest" description="Disordered" evidence="1">
    <location>
        <begin position="37"/>
        <end position="61"/>
    </location>
</feature>
<organism evidence="2 3">
    <name type="scientific">Flavobacterium succinicans</name>
    <dbReference type="NCBI Taxonomy" id="29536"/>
    <lineage>
        <taxon>Bacteria</taxon>
        <taxon>Pseudomonadati</taxon>
        <taxon>Bacteroidota</taxon>
        <taxon>Flavobacteriia</taxon>
        <taxon>Flavobacteriales</taxon>
        <taxon>Flavobacteriaceae</taxon>
        <taxon>Flavobacterium</taxon>
    </lineage>
</organism>
<evidence type="ECO:0000256" key="1">
    <source>
        <dbReference type="SAM" id="MobiDB-lite"/>
    </source>
</evidence>
<evidence type="ECO:0008006" key="4">
    <source>
        <dbReference type="Google" id="ProtNLM"/>
    </source>
</evidence>